<gene>
    <name evidence="1" type="ORF">MANT1106_LOCUS21871</name>
</gene>
<sequence>MAGAGIPVQIRDLPEQIQVVTGWGKHSTVFGYSPVKERVIALLGGLNSPFDVPEHNIGCVVAEKREVRAWLVRDELLSLVRFLGGNKDALRRNFNPRGVGLPVSGGGVGSE</sequence>
<organism evidence="1">
    <name type="scientific">Mantoniella antarctica</name>
    <dbReference type="NCBI Taxonomy" id="81844"/>
    <lineage>
        <taxon>Eukaryota</taxon>
        <taxon>Viridiplantae</taxon>
        <taxon>Chlorophyta</taxon>
        <taxon>Mamiellophyceae</taxon>
        <taxon>Mamiellales</taxon>
        <taxon>Mamiellaceae</taxon>
        <taxon>Mantoniella</taxon>
    </lineage>
</organism>
<name>A0A7S0T1H9_9CHLO</name>
<accession>A0A7S0T1H9</accession>
<evidence type="ECO:0000313" key="1">
    <source>
        <dbReference type="EMBL" id="CAD8722656.1"/>
    </source>
</evidence>
<proteinExistence type="predicted"/>
<protein>
    <submittedName>
        <fullName evidence="1">Uncharacterized protein</fullName>
    </submittedName>
</protein>
<dbReference type="EMBL" id="HBFC01036763">
    <property type="protein sequence ID" value="CAD8722656.1"/>
    <property type="molecule type" value="Transcribed_RNA"/>
</dbReference>
<reference evidence="1" key="1">
    <citation type="submission" date="2021-01" db="EMBL/GenBank/DDBJ databases">
        <authorList>
            <person name="Corre E."/>
            <person name="Pelletier E."/>
            <person name="Niang G."/>
            <person name="Scheremetjew M."/>
            <person name="Finn R."/>
            <person name="Kale V."/>
            <person name="Holt S."/>
            <person name="Cochrane G."/>
            <person name="Meng A."/>
            <person name="Brown T."/>
            <person name="Cohen L."/>
        </authorList>
    </citation>
    <scope>NUCLEOTIDE SEQUENCE</scope>
    <source>
        <strain evidence="1">SL-175</strain>
    </source>
</reference>
<dbReference type="AlphaFoldDB" id="A0A7S0T1H9"/>